<protein>
    <recommendedName>
        <fullName evidence="8">Riboflavin transporter</fullName>
    </recommendedName>
</protein>
<feature type="transmembrane region" description="Helical" evidence="9">
    <location>
        <begin position="12"/>
        <end position="33"/>
    </location>
</feature>
<dbReference type="GO" id="GO:0005886">
    <property type="term" value="C:plasma membrane"/>
    <property type="evidence" value="ECO:0007669"/>
    <property type="project" value="UniProtKB-SubCell"/>
</dbReference>
<proteinExistence type="inferred from homology"/>
<evidence type="ECO:0000256" key="5">
    <source>
        <dbReference type="ARBA" id="ARBA00022692"/>
    </source>
</evidence>
<dbReference type="RefSeq" id="WP_092480116.1">
    <property type="nucleotide sequence ID" value="NZ_FOXW01000003.1"/>
</dbReference>
<evidence type="ECO:0000313" key="10">
    <source>
        <dbReference type="EMBL" id="SFQ22603.1"/>
    </source>
</evidence>
<keyword evidence="11" id="KW-1185">Reference proteome</keyword>
<evidence type="ECO:0000256" key="4">
    <source>
        <dbReference type="ARBA" id="ARBA00022475"/>
    </source>
</evidence>
<comment type="function">
    <text evidence="8">Probably a riboflavin-binding protein that interacts with the energy-coupling factor (ECF) ABC-transporter complex.</text>
</comment>
<dbReference type="PIRSF" id="PIRSF037778">
    <property type="entry name" value="UCP037778_transp_RibU"/>
    <property type="match status" value="1"/>
</dbReference>
<name>A0A1I5WS79_9LACT</name>
<accession>A0A1I5WS79</accession>
<dbReference type="Pfam" id="PF12822">
    <property type="entry name" value="ECF_trnsprt"/>
    <property type="match status" value="1"/>
</dbReference>
<keyword evidence="5 9" id="KW-0812">Transmembrane</keyword>
<dbReference type="InterPro" id="IPR025720">
    <property type="entry name" value="RibU"/>
</dbReference>
<evidence type="ECO:0000256" key="1">
    <source>
        <dbReference type="ARBA" id="ARBA00004651"/>
    </source>
</evidence>
<evidence type="ECO:0000256" key="3">
    <source>
        <dbReference type="ARBA" id="ARBA00022448"/>
    </source>
</evidence>
<comment type="subcellular location">
    <subcellularLocation>
        <location evidence="1">Cell membrane</location>
        <topology evidence="1">Multi-pass membrane protein</topology>
    </subcellularLocation>
</comment>
<feature type="transmembrane region" description="Helical" evidence="9">
    <location>
        <begin position="154"/>
        <end position="178"/>
    </location>
</feature>
<keyword evidence="7 8" id="KW-0472">Membrane</keyword>
<organism evidence="10 11">
    <name type="scientific">Desemzia incerta</name>
    <dbReference type="NCBI Taxonomy" id="82801"/>
    <lineage>
        <taxon>Bacteria</taxon>
        <taxon>Bacillati</taxon>
        <taxon>Bacillota</taxon>
        <taxon>Bacilli</taxon>
        <taxon>Lactobacillales</taxon>
        <taxon>Carnobacteriaceae</taxon>
        <taxon>Desemzia</taxon>
    </lineage>
</organism>
<keyword evidence="4 8" id="KW-1003">Cell membrane</keyword>
<keyword evidence="6 9" id="KW-1133">Transmembrane helix</keyword>
<dbReference type="PANTHER" id="PTHR38438">
    <property type="entry name" value="RIBOFLAVIN TRANSPORTER RIBU"/>
    <property type="match status" value="1"/>
</dbReference>
<feature type="transmembrane region" description="Helical" evidence="9">
    <location>
        <begin position="53"/>
        <end position="73"/>
    </location>
</feature>
<evidence type="ECO:0000256" key="9">
    <source>
        <dbReference type="SAM" id="Phobius"/>
    </source>
</evidence>
<dbReference type="Gene3D" id="1.10.1760.20">
    <property type="match status" value="1"/>
</dbReference>
<dbReference type="AlphaFoldDB" id="A0A1I5WS79"/>
<dbReference type="STRING" id="82801.SAMN04488506_1066"/>
<keyword evidence="3 8" id="KW-0813">Transport</keyword>
<feature type="transmembrane region" description="Helical" evidence="9">
    <location>
        <begin position="113"/>
        <end position="134"/>
    </location>
</feature>
<evidence type="ECO:0000256" key="8">
    <source>
        <dbReference type="PIRNR" id="PIRNR037778"/>
    </source>
</evidence>
<reference evidence="10 11" key="1">
    <citation type="submission" date="2016-10" db="EMBL/GenBank/DDBJ databases">
        <authorList>
            <person name="de Groot N.N."/>
        </authorList>
    </citation>
    <scope>NUCLEOTIDE SEQUENCE [LARGE SCALE GENOMIC DNA]</scope>
    <source>
        <strain evidence="10 11">DSM 20581</strain>
    </source>
</reference>
<evidence type="ECO:0000313" key="11">
    <source>
        <dbReference type="Proteomes" id="UP000199136"/>
    </source>
</evidence>
<gene>
    <name evidence="10" type="ORF">SAMN04488506_1066</name>
</gene>
<evidence type="ECO:0000256" key="2">
    <source>
        <dbReference type="ARBA" id="ARBA00005540"/>
    </source>
</evidence>
<dbReference type="PANTHER" id="PTHR38438:SF1">
    <property type="entry name" value="RIBOFLAVIN TRANSPORTER RIBU"/>
    <property type="match status" value="1"/>
</dbReference>
<evidence type="ECO:0000256" key="7">
    <source>
        <dbReference type="ARBA" id="ARBA00023136"/>
    </source>
</evidence>
<dbReference type="InterPro" id="IPR024529">
    <property type="entry name" value="ECF_trnsprt_substrate-spec"/>
</dbReference>
<dbReference type="GO" id="GO:0032217">
    <property type="term" value="F:riboflavin transmembrane transporter activity"/>
    <property type="evidence" value="ECO:0007669"/>
    <property type="project" value="UniProtKB-UniRule"/>
</dbReference>
<comment type="similarity">
    <text evidence="2 8">Belongs to the prokaryotic riboflavin transporter (P-RFT) (TC 2.A.87) family.</text>
</comment>
<sequence>MQTRSTSNTKKMVGIAILGAMSFILINFSFPIVPGVSFLKVDFSDMPSIIGMFLYGPVGGIAIAFIRSLLHYVQTGGDAGFPIGDLTSFVASVSYLLPLYWVVRKKGTSLNNLILGSVAGTLTLTAVLSVLNYYVVAPLYMWVLNFDLGPMMQYVLYGVLPFNLAKGFLISVVFIVLFGKLKPWLLRNGLYKLNTAK</sequence>
<evidence type="ECO:0000256" key="6">
    <source>
        <dbReference type="ARBA" id="ARBA00022989"/>
    </source>
</evidence>
<dbReference type="EMBL" id="FOXW01000003">
    <property type="protein sequence ID" value="SFQ22603.1"/>
    <property type="molecule type" value="Genomic_DNA"/>
</dbReference>
<dbReference type="Proteomes" id="UP000199136">
    <property type="component" value="Unassembled WGS sequence"/>
</dbReference>